<evidence type="ECO:0000313" key="2">
    <source>
        <dbReference type="Proteomes" id="UP000785613"/>
    </source>
</evidence>
<protein>
    <submittedName>
        <fullName evidence="1">Uncharacterized protein</fullName>
    </submittedName>
</protein>
<gene>
    <name evidence="1" type="ORF">F0185_21980</name>
</gene>
<comment type="caution">
    <text evidence="1">The sequence shown here is derived from an EMBL/GenBank/DDBJ whole genome shotgun (WGS) entry which is preliminary data.</text>
</comment>
<name>A0ABX0LVS1_9BURK</name>
<sequence length="245" mass="27821">MLNRNDIVANFSGVIDLEHGITRASEELPTTTCYNYFRFGDTSTEGNDLLVISDNIADDDFASSILLNAPLFIAAAHLKIHPLAFNKYGFSHLILAPPNFHSHFKGILDDKRDRLLLCFPVHQSEFSGDELIDDFYFLRRKMVDTQNWQREVAPKTFLYFDNPKTGGGTYGAGSFVNYATVLREIDNLDGVVNGFLEITNYRKKVIEILSPGMGQIILIRDRDDAQRAFVSKEDLLATLWRFLTE</sequence>
<evidence type="ECO:0000313" key="1">
    <source>
        <dbReference type="EMBL" id="NHZ36242.1"/>
    </source>
</evidence>
<dbReference type="Proteomes" id="UP000785613">
    <property type="component" value="Unassembled WGS sequence"/>
</dbReference>
<keyword evidence="2" id="KW-1185">Reference proteome</keyword>
<dbReference type="EMBL" id="VUYU01000016">
    <property type="protein sequence ID" value="NHZ36242.1"/>
    <property type="molecule type" value="Genomic_DNA"/>
</dbReference>
<proteinExistence type="predicted"/>
<organism evidence="1 2">
    <name type="scientific">Massilia rubra</name>
    <dbReference type="NCBI Taxonomy" id="2607910"/>
    <lineage>
        <taxon>Bacteria</taxon>
        <taxon>Pseudomonadati</taxon>
        <taxon>Pseudomonadota</taxon>
        <taxon>Betaproteobacteria</taxon>
        <taxon>Burkholderiales</taxon>
        <taxon>Oxalobacteraceae</taxon>
        <taxon>Telluria group</taxon>
        <taxon>Massilia</taxon>
    </lineage>
</organism>
<dbReference type="RefSeq" id="WP_167228132.1">
    <property type="nucleotide sequence ID" value="NZ_VUYU01000016.1"/>
</dbReference>
<accession>A0ABX0LVS1</accession>
<reference evidence="1 2" key="1">
    <citation type="submission" date="2019-09" db="EMBL/GenBank/DDBJ databases">
        <title>Taxonomy of Antarctic Massilia spp.: description of Massilia rubra sp. nov., Massilia aquatica sp. nov., Massilia mucilaginosa sp. nov., Massilia frigida sp. nov. isolated from streams, lakes and regoliths.</title>
        <authorList>
            <person name="Holochova P."/>
            <person name="Sedlacek I."/>
            <person name="Kralova S."/>
            <person name="Maslanova I."/>
            <person name="Busse H.-J."/>
            <person name="Stankova E."/>
            <person name="Vrbovska V."/>
            <person name="Kovarovic V."/>
            <person name="Bartak M."/>
            <person name="Svec P."/>
            <person name="Pantucek R."/>
        </authorList>
    </citation>
    <scope>NUCLEOTIDE SEQUENCE [LARGE SCALE GENOMIC DNA]</scope>
    <source>
        <strain evidence="1 2">CCM 8692</strain>
    </source>
</reference>